<gene>
    <name evidence="2" type="ORF">SAMN05421811_111132</name>
</gene>
<keyword evidence="3" id="KW-1185">Reference proteome</keyword>
<dbReference type="AlphaFoldDB" id="A0A1I0L357"/>
<dbReference type="EMBL" id="FOHX01000011">
    <property type="protein sequence ID" value="SEU33180.1"/>
    <property type="molecule type" value="Genomic_DNA"/>
</dbReference>
<name>A0A1I0L357_9ACTN</name>
<evidence type="ECO:0000313" key="2">
    <source>
        <dbReference type="EMBL" id="SEU33180.1"/>
    </source>
</evidence>
<protein>
    <submittedName>
        <fullName evidence="2">Uncharacterized protein</fullName>
    </submittedName>
</protein>
<evidence type="ECO:0000256" key="1">
    <source>
        <dbReference type="SAM" id="SignalP"/>
    </source>
</evidence>
<feature type="chain" id="PRO_5039449302" evidence="1">
    <location>
        <begin position="21"/>
        <end position="130"/>
    </location>
</feature>
<dbReference type="OrthoDB" id="3829582at2"/>
<keyword evidence="1" id="KW-0732">Signal</keyword>
<proteinExistence type="predicted"/>
<dbReference type="Proteomes" id="UP000199361">
    <property type="component" value="Unassembled WGS sequence"/>
</dbReference>
<reference evidence="2 3" key="1">
    <citation type="submission" date="2016-10" db="EMBL/GenBank/DDBJ databases">
        <authorList>
            <person name="de Groot N.N."/>
        </authorList>
    </citation>
    <scope>NUCLEOTIDE SEQUENCE [LARGE SCALE GENOMIC DNA]</scope>
    <source>
        <strain evidence="2 3">CGMCC 4.5598</strain>
    </source>
</reference>
<feature type="signal peptide" evidence="1">
    <location>
        <begin position="1"/>
        <end position="20"/>
    </location>
</feature>
<organism evidence="2 3">
    <name type="scientific">Nonomuraea wenchangensis</name>
    <dbReference type="NCBI Taxonomy" id="568860"/>
    <lineage>
        <taxon>Bacteria</taxon>
        <taxon>Bacillati</taxon>
        <taxon>Actinomycetota</taxon>
        <taxon>Actinomycetes</taxon>
        <taxon>Streptosporangiales</taxon>
        <taxon>Streptosporangiaceae</taxon>
        <taxon>Nonomuraea</taxon>
    </lineage>
</organism>
<accession>A0A1I0L357</accession>
<dbReference type="STRING" id="568860.SAMN05421811_111132"/>
<evidence type="ECO:0000313" key="3">
    <source>
        <dbReference type="Proteomes" id="UP000199361"/>
    </source>
</evidence>
<dbReference type="RefSeq" id="WP_091088060.1">
    <property type="nucleotide sequence ID" value="NZ_FOHX01000011.1"/>
</dbReference>
<sequence length="130" mass="13461">MISPKHVFAMATALAGAVLAASFQTPLFASDGPQRSHGPRYDKPIAGYEIVETTVALRPNAFAGGDAICPAGKKVLGGGFSWASRGRGDEPVVTVNQAIGGGSQWRVVFRNPALSEVTSATVTAQCAFAR</sequence>